<keyword evidence="1" id="KW-0472">Membrane</keyword>
<organism evidence="2 3">
    <name type="scientific">Companilactobacillus heilongjiangensis</name>
    <dbReference type="NCBI Taxonomy" id="1074467"/>
    <lineage>
        <taxon>Bacteria</taxon>
        <taxon>Bacillati</taxon>
        <taxon>Bacillota</taxon>
        <taxon>Bacilli</taxon>
        <taxon>Lactobacillales</taxon>
        <taxon>Lactobacillaceae</taxon>
        <taxon>Companilactobacillus</taxon>
    </lineage>
</organism>
<feature type="transmembrane region" description="Helical" evidence="1">
    <location>
        <begin position="9"/>
        <end position="27"/>
    </location>
</feature>
<dbReference type="Proteomes" id="UP000061546">
    <property type="component" value="Chromosome"/>
</dbReference>
<proteinExistence type="predicted"/>
<sequence length="64" mass="7370">MKDKVPRVTLRVSIIVLVLIAIGLFFINQPNAMLALFAVIVLSAVYLCGMEKDHDKFMRHRRKE</sequence>
<name>A0A0K2L9Z0_9LACO</name>
<feature type="transmembrane region" description="Helical" evidence="1">
    <location>
        <begin position="33"/>
        <end position="49"/>
    </location>
</feature>
<keyword evidence="1" id="KW-0812">Transmembrane</keyword>
<accession>A0A0K2L9Z0</accession>
<evidence type="ECO:0000313" key="2">
    <source>
        <dbReference type="EMBL" id="ALB28070.1"/>
    </source>
</evidence>
<keyword evidence="1" id="KW-1133">Transmembrane helix</keyword>
<gene>
    <name evidence="2" type="ORF">JP39_01015</name>
</gene>
<dbReference type="RefSeq" id="WP_041501650.1">
    <property type="nucleotide sequence ID" value="NZ_BJDV01000009.1"/>
</dbReference>
<dbReference type="EMBL" id="CP012559">
    <property type="protein sequence ID" value="ALB28070.1"/>
    <property type="molecule type" value="Genomic_DNA"/>
</dbReference>
<reference evidence="2 3" key="1">
    <citation type="submission" date="2015-08" db="EMBL/GenBank/DDBJ databases">
        <title>Genomic sequence of Lactobacillus heilongjiangensis DSM 28069, isolated from Chinese traditional pickle.</title>
        <authorList>
            <person name="Jiang X."/>
            <person name="Zheng B."/>
            <person name="Cheng H."/>
        </authorList>
    </citation>
    <scope>NUCLEOTIDE SEQUENCE [LARGE SCALE GENOMIC DNA]</scope>
    <source>
        <strain evidence="2 3">DSM 28069</strain>
    </source>
</reference>
<dbReference type="KEGG" id="lhi:JP39_01015"/>
<dbReference type="AlphaFoldDB" id="A0A0K2L9Z0"/>
<protein>
    <submittedName>
        <fullName evidence="2">Uncharacterized protein</fullName>
    </submittedName>
</protein>
<evidence type="ECO:0000256" key="1">
    <source>
        <dbReference type="SAM" id="Phobius"/>
    </source>
</evidence>
<keyword evidence="3" id="KW-1185">Reference proteome</keyword>
<evidence type="ECO:0000313" key="3">
    <source>
        <dbReference type="Proteomes" id="UP000061546"/>
    </source>
</evidence>
<dbReference type="OrthoDB" id="2320012at2"/>